<proteinExistence type="predicted"/>
<dbReference type="PROSITE" id="PS51257">
    <property type="entry name" value="PROKAR_LIPOPROTEIN"/>
    <property type="match status" value="1"/>
</dbReference>
<dbReference type="KEGG" id="nph:NP_2092A"/>
<dbReference type="eggNOG" id="arCOG06310">
    <property type="taxonomic scope" value="Archaea"/>
</dbReference>
<dbReference type="AlphaFoldDB" id="A0A1U7EVQ9"/>
<accession>A0A1U7EVQ9</accession>
<name>A0A1U7EVQ9_NATPD</name>
<evidence type="ECO:0000259" key="2">
    <source>
        <dbReference type="Pfam" id="PF26490"/>
    </source>
</evidence>
<dbReference type="InterPro" id="IPR058473">
    <property type="entry name" value="DUF8159"/>
</dbReference>
<dbReference type="STRING" id="348780.NP_2092A"/>
<dbReference type="Proteomes" id="UP000002698">
    <property type="component" value="Chromosome"/>
</dbReference>
<dbReference type="OrthoDB" id="290983at2157"/>
<evidence type="ECO:0000256" key="1">
    <source>
        <dbReference type="SAM" id="MobiDB-lite"/>
    </source>
</evidence>
<organism evidence="3 4">
    <name type="scientific">Natronomonas pharaonis (strain ATCC 35678 / DSM 2160 / CIP 103997 / JCM 8858 / NBRC 14720 / NCIMB 2260 / Gabara)</name>
    <name type="common">Halobacterium pharaonis</name>
    <dbReference type="NCBI Taxonomy" id="348780"/>
    <lineage>
        <taxon>Archaea</taxon>
        <taxon>Methanobacteriati</taxon>
        <taxon>Methanobacteriota</taxon>
        <taxon>Stenosarchaea group</taxon>
        <taxon>Halobacteria</taxon>
        <taxon>Halobacteriales</taxon>
        <taxon>Natronomonadaceae</taxon>
        <taxon>Natronomonas</taxon>
    </lineage>
</organism>
<dbReference type="Pfam" id="PF26490">
    <property type="entry name" value="DUF8159"/>
    <property type="match status" value="1"/>
</dbReference>
<evidence type="ECO:0000313" key="3">
    <source>
        <dbReference type="EMBL" id="CAI49137.1"/>
    </source>
</evidence>
<evidence type="ECO:0000313" key="4">
    <source>
        <dbReference type="Proteomes" id="UP000002698"/>
    </source>
</evidence>
<dbReference type="HOGENOM" id="CLU_1451449_0_0_2"/>
<keyword evidence="4" id="KW-1185">Reference proteome</keyword>
<gene>
    <name evidence="3" type="ordered locus">NP_2092A</name>
</gene>
<feature type="region of interest" description="Disordered" evidence="1">
    <location>
        <begin position="136"/>
        <end position="186"/>
    </location>
</feature>
<dbReference type="EMBL" id="CR936257">
    <property type="protein sequence ID" value="CAI49137.1"/>
    <property type="molecule type" value="Genomic_DNA"/>
</dbReference>
<feature type="compositionally biased region" description="Acidic residues" evidence="1">
    <location>
        <begin position="139"/>
        <end position="186"/>
    </location>
</feature>
<reference evidence="3 4" key="1">
    <citation type="journal article" date="2005" name="Genome Res.">
        <title>Living with two extremes: conclusions from the genome sequence of Natronomonas pharaonis.</title>
        <authorList>
            <person name="Falb M."/>
            <person name="Pfeiffer F."/>
            <person name="Palm P."/>
            <person name="Rodewald K."/>
            <person name="Hickmann V."/>
            <person name="Tittor J."/>
            <person name="Oesterhelt D."/>
        </authorList>
    </citation>
    <scope>NUCLEOTIDE SEQUENCE [LARGE SCALE GENOMIC DNA]</scope>
    <source>
        <strain evidence="4">ATCC 35678 / DSM 2160 / CIP 103997 / JCM 8858 / NBRC 14720 / NCIMB 2260 / Gabara</strain>
    </source>
</reference>
<protein>
    <recommendedName>
        <fullName evidence="2">DUF8159 domain-containing protein</fullName>
    </recommendedName>
</protein>
<dbReference type="RefSeq" id="WP_011322765.1">
    <property type="nucleotide sequence ID" value="NC_007426.1"/>
</dbReference>
<feature type="domain" description="DUF8159" evidence="2">
    <location>
        <begin position="31"/>
        <end position="138"/>
    </location>
</feature>
<dbReference type="EnsemblBacteria" id="CAI49137">
    <property type="protein sequence ID" value="CAI49137"/>
    <property type="gene ID" value="NP_2092A"/>
</dbReference>
<sequence>MHRRTFVSGVAAGAVAGLAGCLGGDDDAPTTDEGHIEALRAEITDRGVEVDSVELEDRIVSVEHGFDEDPNDAIANVAMAFVERIIDEWDVERLEGHLHDEGNDWSWHAETEWAQEYADEEIGPEEYGQRISETMAMVIDEDGASETDTDEDDDAGDDGGENADDGSDGGDADGDADSDDEPTDDE</sequence>
<dbReference type="GeneID" id="3702709"/>